<gene>
    <name evidence="2" type="ORF">FHU40_005076</name>
</gene>
<evidence type="ECO:0000256" key="1">
    <source>
        <dbReference type="SAM" id="MobiDB-lite"/>
    </source>
</evidence>
<sequence length="266" mass="28572">MTQHQVPSTTHDRAGRPAADERSATSARSTPASPVPLAVRRSHDAPAGVPEHAEHPLGRLRRAVTPGVGGIIRRDKTKTKVKKKTPQELADEQKPQSGTTYTLAEARAKLKSFDHNQSGVPFRKQIAGAWADYIFATFSTLKAGVVRDTYKSSFDKGHVDEFSVSQEIDGIPEIVIHAHMDKDGKPKPGNGVHWKWEDGEKVAESYEMSSALVAKLLDSAKAKTSWTTKVSLPTGGGTGTPTPTPTTPTPPTTPVTTTVTPTLPTT</sequence>
<proteinExistence type="predicted"/>
<feature type="region of interest" description="Disordered" evidence="1">
    <location>
        <begin position="227"/>
        <end position="266"/>
    </location>
</feature>
<feature type="compositionally biased region" description="Basic and acidic residues" evidence="1">
    <location>
        <begin position="10"/>
        <end position="23"/>
    </location>
</feature>
<reference evidence="2 3" key="1">
    <citation type="submission" date="2020-08" db="EMBL/GenBank/DDBJ databases">
        <title>Sequencing the genomes of 1000 actinobacteria strains.</title>
        <authorList>
            <person name="Klenk H.-P."/>
        </authorList>
    </citation>
    <scope>NUCLEOTIDE SEQUENCE [LARGE SCALE GENOMIC DNA]</scope>
    <source>
        <strain evidence="2 3">DSM 105498</strain>
    </source>
</reference>
<keyword evidence="3" id="KW-1185">Reference proteome</keyword>
<dbReference type="EMBL" id="JACHWR010000005">
    <property type="protein sequence ID" value="MBB3045223.1"/>
    <property type="molecule type" value="Genomic_DNA"/>
</dbReference>
<evidence type="ECO:0000313" key="2">
    <source>
        <dbReference type="EMBL" id="MBB3045223.1"/>
    </source>
</evidence>
<evidence type="ECO:0000313" key="3">
    <source>
        <dbReference type="Proteomes" id="UP000589626"/>
    </source>
</evidence>
<name>A0A7W4W152_9ACTN</name>
<dbReference type="AlphaFoldDB" id="A0A7W4W152"/>
<accession>A0A7W4W152</accession>
<feature type="compositionally biased region" description="Basic residues" evidence="1">
    <location>
        <begin position="75"/>
        <end position="84"/>
    </location>
</feature>
<feature type="region of interest" description="Disordered" evidence="1">
    <location>
        <begin position="1"/>
        <end position="99"/>
    </location>
</feature>
<dbReference type="RefSeq" id="WP_183595219.1">
    <property type="nucleotide sequence ID" value="NZ_JACHWR010000005.1"/>
</dbReference>
<comment type="caution">
    <text evidence="2">The sequence shown here is derived from an EMBL/GenBank/DDBJ whole genome shotgun (WGS) entry which is preliminary data.</text>
</comment>
<organism evidence="2 3">
    <name type="scientific">Nocardioides soli</name>
    <dbReference type="NCBI Taxonomy" id="1036020"/>
    <lineage>
        <taxon>Bacteria</taxon>
        <taxon>Bacillati</taxon>
        <taxon>Actinomycetota</taxon>
        <taxon>Actinomycetes</taxon>
        <taxon>Propionibacteriales</taxon>
        <taxon>Nocardioidaceae</taxon>
        <taxon>Nocardioides</taxon>
    </lineage>
</organism>
<feature type="compositionally biased region" description="Pro residues" evidence="1">
    <location>
        <begin position="242"/>
        <end position="253"/>
    </location>
</feature>
<feature type="compositionally biased region" description="Low complexity" evidence="1">
    <location>
        <begin position="254"/>
        <end position="266"/>
    </location>
</feature>
<protein>
    <submittedName>
        <fullName evidence="2">Uncharacterized protein</fullName>
    </submittedName>
</protein>
<dbReference type="Proteomes" id="UP000589626">
    <property type="component" value="Unassembled WGS sequence"/>
</dbReference>